<dbReference type="Proteomes" id="UP000323522">
    <property type="component" value="Chromosome"/>
</dbReference>
<proteinExistence type="predicted"/>
<dbReference type="InterPro" id="IPR045618">
    <property type="entry name" value="DUF6444"/>
</dbReference>
<dbReference type="AlphaFoldDB" id="A0A5C1PVX0"/>
<reference evidence="5 6" key="1">
    <citation type="submission" date="2019-02" db="EMBL/GenBank/DDBJ databases">
        <title>Complete Genome Sequence and Methylome Analysis of Sphaerotilus natans subsp. sulfidivorans D-507.</title>
        <authorList>
            <person name="Fomenkov A."/>
            <person name="Gridneva E."/>
            <person name="Smolyakov D."/>
            <person name="Dubinina G."/>
            <person name="Vincze T."/>
            <person name="Grabovich M."/>
            <person name="Roberts R.J."/>
        </authorList>
    </citation>
    <scope>NUCLEOTIDE SEQUENCE [LARGE SCALE GENOMIC DNA]</scope>
    <source>
        <strain evidence="5 6">D-507</strain>
    </source>
</reference>
<organism evidence="5 6">
    <name type="scientific">Sphaerotilus sulfidivorans</name>
    <dbReference type="NCBI Taxonomy" id="639200"/>
    <lineage>
        <taxon>Bacteria</taxon>
        <taxon>Pseudomonadati</taxon>
        <taxon>Pseudomonadota</taxon>
        <taxon>Betaproteobacteria</taxon>
        <taxon>Burkholderiales</taxon>
        <taxon>Sphaerotilaceae</taxon>
        <taxon>Sphaerotilus</taxon>
    </lineage>
</organism>
<dbReference type="InterPro" id="IPR004291">
    <property type="entry name" value="Transposase_IS66_central"/>
</dbReference>
<sequence length="466" mass="51131">MNPPPSPTPEDPPAKPQTLAQCHEVIDTLGQQLAQLREQVAWLQERVKLDSRNSSKPPSSDVAGTSRPRRSSERKRGGQPGHKGTYRTLLDEGEVDAVHECPPPEVCECGGPIEPGRALRHQVTDLAQAVRAEVQEYRLYRGVCGHCRKTHESRLPAGVPRGQIGPRALALIGALGTRYHLTQDKIRTLLGEVLGVRFSLGAISQAQGLVARALQAPVQQAAASCHGAAVLHMDETSWRQAGSGTRHWVWATVQPQVVVYQVLPSRARYVAQALAGERPAGVLVTDRYAVYDWVAPERRQVCWAHLLRDFERIAGRAGAAGCVGRRLLGLGRVLFRWRARDAGPAEFARLQARVHQALERGTRSGCRRTAQTCANLLAQEVSLWTFVRHPGVEPTNNAAEQALRAVVLKRKISGPTRSTRGQQFVARGLSAMESCRRQGRDLRDWMEQALRAWLGSGPVPSLLPSG</sequence>
<dbReference type="Pfam" id="PF03050">
    <property type="entry name" value="DDE_Tnp_IS66"/>
    <property type="match status" value="1"/>
</dbReference>
<evidence type="ECO:0000259" key="4">
    <source>
        <dbReference type="Pfam" id="PF20042"/>
    </source>
</evidence>
<dbReference type="EMBL" id="CP035708">
    <property type="protein sequence ID" value="QEM99764.1"/>
    <property type="molecule type" value="Genomic_DNA"/>
</dbReference>
<gene>
    <name evidence="5" type="ORF">EWH46_02565</name>
</gene>
<dbReference type="Pfam" id="PF20042">
    <property type="entry name" value="DUF6444"/>
    <property type="match status" value="1"/>
</dbReference>
<feature type="coiled-coil region" evidence="1">
    <location>
        <begin position="19"/>
        <end position="46"/>
    </location>
</feature>
<dbReference type="InterPro" id="IPR052344">
    <property type="entry name" value="Transposase-related"/>
</dbReference>
<dbReference type="RefSeq" id="WP_149502524.1">
    <property type="nucleotide sequence ID" value="NZ_CP035708.1"/>
</dbReference>
<feature type="domain" description="DUF6444" evidence="4">
    <location>
        <begin position="25"/>
        <end position="87"/>
    </location>
</feature>
<dbReference type="PANTHER" id="PTHR33678:SF2">
    <property type="match status" value="1"/>
</dbReference>
<dbReference type="KEGG" id="snn:EWH46_02565"/>
<name>A0A5C1PVX0_9BURK</name>
<dbReference type="NCBIfam" id="NF033517">
    <property type="entry name" value="transpos_IS66"/>
    <property type="match status" value="1"/>
</dbReference>
<feature type="region of interest" description="Disordered" evidence="2">
    <location>
        <begin position="47"/>
        <end position="87"/>
    </location>
</feature>
<accession>A0A5C1PVX0</accession>
<keyword evidence="1" id="KW-0175">Coiled coil</keyword>
<evidence type="ECO:0000256" key="1">
    <source>
        <dbReference type="SAM" id="Coils"/>
    </source>
</evidence>
<evidence type="ECO:0000313" key="5">
    <source>
        <dbReference type="EMBL" id="QEM99764.1"/>
    </source>
</evidence>
<evidence type="ECO:0000259" key="3">
    <source>
        <dbReference type="Pfam" id="PF03050"/>
    </source>
</evidence>
<dbReference type="OrthoDB" id="9794514at2"/>
<dbReference type="PANTHER" id="PTHR33678">
    <property type="entry name" value="BLL1576 PROTEIN"/>
    <property type="match status" value="1"/>
</dbReference>
<feature type="domain" description="Transposase IS66 central" evidence="3">
    <location>
        <begin position="162"/>
        <end position="423"/>
    </location>
</feature>
<evidence type="ECO:0000313" key="6">
    <source>
        <dbReference type="Proteomes" id="UP000323522"/>
    </source>
</evidence>
<protein>
    <submittedName>
        <fullName evidence="5">IS66 family transposase</fullName>
    </submittedName>
</protein>
<evidence type="ECO:0000256" key="2">
    <source>
        <dbReference type="SAM" id="MobiDB-lite"/>
    </source>
</evidence>